<dbReference type="GO" id="GO:0036094">
    <property type="term" value="F:small molecule binding"/>
    <property type="evidence" value="ECO:0007669"/>
    <property type="project" value="InterPro"/>
</dbReference>
<dbReference type="SUPFAM" id="SSF50814">
    <property type="entry name" value="Lipocalins"/>
    <property type="match status" value="1"/>
</dbReference>
<keyword evidence="5" id="KW-1015">Disulfide bond</keyword>
<dbReference type="InterPro" id="IPR002968">
    <property type="entry name" value="A1-microglobln"/>
</dbReference>
<dbReference type="PANTHER" id="PTHR11430">
    <property type="entry name" value="LIPOCALIN"/>
    <property type="match status" value="1"/>
</dbReference>
<sequence length="150" mass="16848">MFLGNWYTVVVASNCSQFMKMKSMMKMPVNLITAHENGDLDVLMGFPGKDGCMKKDMYYRMISPGHYTLSTVAQSEVRIAETDYIHNAIEYSRKVSELEVVSAMVKLYAREADVHPGALAHFKMLMTAIGLTEENMVVLPHDVECVPGTF</sequence>
<evidence type="ECO:0000256" key="2">
    <source>
        <dbReference type="ARBA" id="ARBA00006889"/>
    </source>
</evidence>
<comment type="caution">
    <text evidence="7">The sequence shown here is derived from an EMBL/GenBank/DDBJ whole genome shotgun (WGS) entry which is preliminary data.</text>
</comment>
<dbReference type="Proteomes" id="UP001066276">
    <property type="component" value="Chromosome 6"/>
</dbReference>
<evidence type="ECO:0000256" key="1">
    <source>
        <dbReference type="ARBA" id="ARBA00004613"/>
    </source>
</evidence>
<accession>A0AAV7R2G2</accession>
<evidence type="ECO:0000256" key="5">
    <source>
        <dbReference type="ARBA" id="ARBA00023157"/>
    </source>
</evidence>
<dbReference type="InterPro" id="IPR000566">
    <property type="entry name" value="Lipocln_cytosolic_FA-bd_dom"/>
</dbReference>
<comment type="subcellular location">
    <subcellularLocation>
        <location evidence="1">Secreted</location>
    </subcellularLocation>
</comment>
<dbReference type="Gene3D" id="2.40.128.20">
    <property type="match status" value="1"/>
</dbReference>
<evidence type="ECO:0000313" key="8">
    <source>
        <dbReference type="Proteomes" id="UP001066276"/>
    </source>
</evidence>
<dbReference type="PANTHER" id="PTHR11430:SF77">
    <property type="entry name" value="LIPOCALIN-LIKE 1 PROTEIN"/>
    <property type="match status" value="1"/>
</dbReference>
<name>A0AAV7R2G2_PLEWA</name>
<dbReference type="PRINTS" id="PR01215">
    <property type="entry name" value="A1MCGLOBULIN"/>
</dbReference>
<evidence type="ECO:0000256" key="3">
    <source>
        <dbReference type="ARBA" id="ARBA00022525"/>
    </source>
</evidence>
<reference evidence="7" key="1">
    <citation type="journal article" date="2022" name="bioRxiv">
        <title>Sequencing and chromosome-scale assembly of the giantPleurodeles waltlgenome.</title>
        <authorList>
            <person name="Brown T."/>
            <person name="Elewa A."/>
            <person name="Iarovenko S."/>
            <person name="Subramanian E."/>
            <person name="Araus A.J."/>
            <person name="Petzold A."/>
            <person name="Susuki M."/>
            <person name="Suzuki K.-i.T."/>
            <person name="Hayashi T."/>
            <person name="Toyoda A."/>
            <person name="Oliveira C."/>
            <person name="Osipova E."/>
            <person name="Leigh N.D."/>
            <person name="Simon A."/>
            <person name="Yun M.H."/>
        </authorList>
    </citation>
    <scope>NUCLEOTIDE SEQUENCE</scope>
    <source>
        <strain evidence="7">20211129_DDA</strain>
        <tissue evidence="7">Liver</tissue>
    </source>
</reference>
<organism evidence="7 8">
    <name type="scientific">Pleurodeles waltl</name>
    <name type="common">Iberian ribbed newt</name>
    <dbReference type="NCBI Taxonomy" id="8319"/>
    <lineage>
        <taxon>Eukaryota</taxon>
        <taxon>Metazoa</taxon>
        <taxon>Chordata</taxon>
        <taxon>Craniata</taxon>
        <taxon>Vertebrata</taxon>
        <taxon>Euteleostomi</taxon>
        <taxon>Amphibia</taxon>
        <taxon>Batrachia</taxon>
        <taxon>Caudata</taxon>
        <taxon>Salamandroidea</taxon>
        <taxon>Salamandridae</taxon>
        <taxon>Pleurodelinae</taxon>
        <taxon>Pleurodeles</taxon>
    </lineage>
</organism>
<dbReference type="EMBL" id="JANPWB010000010">
    <property type="protein sequence ID" value="KAJ1145615.1"/>
    <property type="molecule type" value="Genomic_DNA"/>
</dbReference>
<evidence type="ECO:0000256" key="4">
    <source>
        <dbReference type="ARBA" id="ARBA00022729"/>
    </source>
</evidence>
<evidence type="ECO:0000259" key="6">
    <source>
        <dbReference type="Pfam" id="PF00061"/>
    </source>
</evidence>
<comment type="similarity">
    <text evidence="2">Belongs to the calycin superfamily. Lipocalin family.</text>
</comment>
<evidence type="ECO:0000313" key="7">
    <source>
        <dbReference type="EMBL" id="KAJ1145615.1"/>
    </source>
</evidence>
<feature type="domain" description="Lipocalin/cytosolic fatty-acid binding" evidence="6">
    <location>
        <begin position="4"/>
        <end position="141"/>
    </location>
</feature>
<dbReference type="Pfam" id="PF00061">
    <property type="entry name" value="Lipocalin"/>
    <property type="match status" value="1"/>
</dbReference>
<gene>
    <name evidence="7" type="ORF">NDU88_011901</name>
</gene>
<proteinExistence type="inferred from homology"/>
<dbReference type="AlphaFoldDB" id="A0AAV7R2G2"/>
<dbReference type="InterPro" id="IPR002345">
    <property type="entry name" value="Lipocalin"/>
</dbReference>
<dbReference type="GO" id="GO:0005576">
    <property type="term" value="C:extracellular region"/>
    <property type="evidence" value="ECO:0007669"/>
    <property type="project" value="UniProtKB-SubCell"/>
</dbReference>
<protein>
    <recommendedName>
        <fullName evidence="6">Lipocalin/cytosolic fatty-acid binding domain-containing protein</fullName>
    </recommendedName>
</protein>
<keyword evidence="8" id="KW-1185">Reference proteome</keyword>
<keyword evidence="4" id="KW-0732">Signal</keyword>
<keyword evidence="3" id="KW-0964">Secreted</keyword>
<dbReference type="InterPro" id="IPR012674">
    <property type="entry name" value="Calycin"/>
</dbReference>